<evidence type="ECO:0000256" key="3">
    <source>
        <dbReference type="PROSITE-ProRule" id="PRU00284"/>
    </source>
</evidence>
<evidence type="ECO:0000313" key="7">
    <source>
        <dbReference type="Proteomes" id="UP001195660"/>
    </source>
</evidence>
<reference evidence="6 7" key="1">
    <citation type="submission" date="2019-11" db="EMBL/GenBank/DDBJ databases">
        <title>Novel Deefgea species.</title>
        <authorList>
            <person name="Han J.-H."/>
        </authorList>
    </citation>
    <scope>NUCLEOTIDE SEQUENCE [LARGE SCALE GENOMIC DNA]</scope>
    <source>
        <strain evidence="6 7">LMG 24817</strain>
    </source>
</reference>
<dbReference type="SMART" id="SM00283">
    <property type="entry name" value="MA"/>
    <property type="match status" value="1"/>
</dbReference>
<dbReference type="Gene3D" id="6.10.250.3200">
    <property type="match status" value="1"/>
</dbReference>
<evidence type="ECO:0000259" key="5">
    <source>
        <dbReference type="PROSITE" id="PS50111"/>
    </source>
</evidence>
<proteinExistence type="inferred from homology"/>
<dbReference type="PANTHER" id="PTHR32089:SF112">
    <property type="entry name" value="LYSOZYME-LIKE PROTEIN-RELATED"/>
    <property type="match status" value="1"/>
</dbReference>
<feature type="domain" description="Methyl-accepting transducer" evidence="5">
    <location>
        <begin position="66"/>
        <end position="253"/>
    </location>
</feature>
<dbReference type="InterPro" id="IPR004090">
    <property type="entry name" value="Chemotax_Me-accpt_rcpt"/>
</dbReference>
<name>A0ABS2CFJ4_9NEIS</name>
<evidence type="ECO:0000256" key="4">
    <source>
        <dbReference type="SAM" id="Coils"/>
    </source>
</evidence>
<gene>
    <name evidence="6" type="ORF">GM173_15190</name>
</gene>
<keyword evidence="4" id="KW-0175">Coiled coil</keyword>
<dbReference type="PROSITE" id="PS50111">
    <property type="entry name" value="CHEMOTAXIS_TRANSDUC_2"/>
    <property type="match status" value="1"/>
</dbReference>
<accession>A0ABS2CFJ4</accession>
<evidence type="ECO:0000256" key="2">
    <source>
        <dbReference type="ARBA" id="ARBA00029447"/>
    </source>
</evidence>
<dbReference type="RefSeq" id="WP_203572242.1">
    <property type="nucleotide sequence ID" value="NZ_WOFE01000012.1"/>
</dbReference>
<dbReference type="Gene3D" id="1.20.120.30">
    <property type="entry name" value="Aspartate receptor, ligand-binding domain"/>
    <property type="match status" value="1"/>
</dbReference>
<keyword evidence="1 3" id="KW-0807">Transducer</keyword>
<dbReference type="InterPro" id="IPR004089">
    <property type="entry name" value="MCPsignal_dom"/>
</dbReference>
<dbReference type="EMBL" id="WOFE01000012">
    <property type="protein sequence ID" value="MBM5572915.1"/>
    <property type="molecule type" value="Genomic_DNA"/>
</dbReference>
<dbReference type="PANTHER" id="PTHR32089">
    <property type="entry name" value="METHYL-ACCEPTING CHEMOTAXIS PROTEIN MCPB"/>
    <property type="match status" value="1"/>
</dbReference>
<sequence length="360" mass="39457">MFFGQKKLIADLQEQIRQLQIENNQVKKENSKLQSDQQFLASLQTQDNGDGKYYQSLFQSMAQFGQSLASSSHSLGHLTEKMKEELRSATALSRLANDNSQAIAAMSASLNQLSSTAAQSVTEVDKLDQQSDQISGIVQLIKEIADQTNLLALNAAIEAARAGEQGRGFAVVADEVRKLAERTSSATKDISKLVGDIRSETQSVKTTMNAMAEETAQFSEMGSNASMDMELLIEVSGEMKELVSKNMLSTFVEVSKLDHIAFKFNVYEGVSGSSSVSSQVVSDPHQCRFGRWYYEGEGKELAGHLPAYREMEGPHSEIHQAGTAALNAWQAGQKSQVIDALNRMENTSQKMVGILDRLVD</sequence>
<dbReference type="Pfam" id="PF00015">
    <property type="entry name" value="MCPsignal"/>
    <property type="match status" value="1"/>
</dbReference>
<feature type="coiled-coil region" evidence="4">
    <location>
        <begin position="9"/>
        <end position="36"/>
    </location>
</feature>
<comment type="caution">
    <text evidence="6">The sequence shown here is derived from an EMBL/GenBank/DDBJ whole genome shotgun (WGS) entry which is preliminary data.</text>
</comment>
<comment type="similarity">
    <text evidence="2">Belongs to the methyl-accepting chemotaxis (MCP) protein family.</text>
</comment>
<evidence type="ECO:0000256" key="1">
    <source>
        <dbReference type="ARBA" id="ARBA00023224"/>
    </source>
</evidence>
<dbReference type="Pfam" id="PF13682">
    <property type="entry name" value="CZB"/>
    <property type="match status" value="1"/>
</dbReference>
<keyword evidence="7" id="KW-1185">Reference proteome</keyword>
<protein>
    <submittedName>
        <fullName evidence="6">Chemotaxis protein</fullName>
    </submittedName>
</protein>
<dbReference type="PRINTS" id="PR00260">
    <property type="entry name" value="CHEMTRNSDUCR"/>
</dbReference>
<dbReference type="Proteomes" id="UP001195660">
    <property type="component" value="Unassembled WGS sequence"/>
</dbReference>
<dbReference type="SUPFAM" id="SSF58104">
    <property type="entry name" value="Methyl-accepting chemotaxis protein (MCP) signaling domain"/>
    <property type="match status" value="1"/>
</dbReference>
<dbReference type="InterPro" id="IPR025991">
    <property type="entry name" value="Chemoreceptor_zinc-bind_dom"/>
</dbReference>
<organism evidence="6 7">
    <name type="scientific">Deefgea chitinilytica</name>
    <dbReference type="NCBI Taxonomy" id="570276"/>
    <lineage>
        <taxon>Bacteria</taxon>
        <taxon>Pseudomonadati</taxon>
        <taxon>Pseudomonadota</taxon>
        <taxon>Betaproteobacteria</taxon>
        <taxon>Neisseriales</taxon>
        <taxon>Chitinibacteraceae</taxon>
        <taxon>Deefgea</taxon>
    </lineage>
</organism>
<evidence type="ECO:0000313" key="6">
    <source>
        <dbReference type="EMBL" id="MBM5572915.1"/>
    </source>
</evidence>